<feature type="non-terminal residue" evidence="2">
    <location>
        <position position="1"/>
    </location>
</feature>
<comment type="caution">
    <text evidence="2">The sequence shown here is derived from an EMBL/GenBank/DDBJ whole genome shotgun (WGS) entry which is preliminary data.</text>
</comment>
<reference evidence="2" key="1">
    <citation type="journal article" date="2014" name="Front. Microbiol.">
        <title>High frequency of phylogenetically diverse reductive dehalogenase-homologous genes in deep subseafloor sedimentary metagenomes.</title>
        <authorList>
            <person name="Kawai M."/>
            <person name="Futagami T."/>
            <person name="Toyoda A."/>
            <person name="Takaki Y."/>
            <person name="Nishi S."/>
            <person name="Hori S."/>
            <person name="Arai W."/>
            <person name="Tsubouchi T."/>
            <person name="Morono Y."/>
            <person name="Uchiyama I."/>
            <person name="Ito T."/>
            <person name="Fujiyama A."/>
            <person name="Inagaki F."/>
            <person name="Takami H."/>
        </authorList>
    </citation>
    <scope>NUCLEOTIDE SEQUENCE</scope>
    <source>
        <strain evidence="2">Expedition CK06-06</strain>
    </source>
</reference>
<sequence>TGGPELLDAEVIRETTEVMSHAQKEKEDQGQEEEKD</sequence>
<name>X0TY74_9ZZZZ</name>
<proteinExistence type="predicted"/>
<dbReference type="EMBL" id="BARS01018314">
    <property type="protein sequence ID" value="GAF93087.1"/>
    <property type="molecule type" value="Genomic_DNA"/>
</dbReference>
<protein>
    <submittedName>
        <fullName evidence="2">Uncharacterized protein</fullName>
    </submittedName>
</protein>
<dbReference type="AlphaFoldDB" id="X0TY74"/>
<organism evidence="2">
    <name type="scientific">marine sediment metagenome</name>
    <dbReference type="NCBI Taxonomy" id="412755"/>
    <lineage>
        <taxon>unclassified sequences</taxon>
        <taxon>metagenomes</taxon>
        <taxon>ecological metagenomes</taxon>
    </lineage>
</organism>
<feature type="region of interest" description="Disordered" evidence="1">
    <location>
        <begin position="1"/>
        <end position="36"/>
    </location>
</feature>
<evidence type="ECO:0000256" key="1">
    <source>
        <dbReference type="SAM" id="MobiDB-lite"/>
    </source>
</evidence>
<gene>
    <name evidence="2" type="ORF">S01H1_29815</name>
</gene>
<evidence type="ECO:0000313" key="2">
    <source>
        <dbReference type="EMBL" id="GAF93087.1"/>
    </source>
</evidence>
<feature type="compositionally biased region" description="Basic and acidic residues" evidence="1">
    <location>
        <begin position="10"/>
        <end position="36"/>
    </location>
</feature>
<accession>X0TY74</accession>